<dbReference type="GO" id="GO:0006508">
    <property type="term" value="P:proteolysis"/>
    <property type="evidence" value="ECO:0007669"/>
    <property type="project" value="InterPro"/>
</dbReference>
<dbReference type="InterPro" id="IPR030397">
    <property type="entry name" value="SEPARIN_core_dom"/>
</dbReference>
<proteinExistence type="predicted"/>
<dbReference type="OrthoDB" id="10255632at2759"/>
<dbReference type="Pfam" id="PF03568">
    <property type="entry name" value="Separin_C"/>
    <property type="match status" value="1"/>
</dbReference>
<dbReference type="VEuPathDB" id="MicrosporidiaDB:NAPIS_ORF00246"/>
<organism evidence="2 3">
    <name type="scientific">Vairimorpha apis BRL 01</name>
    <dbReference type="NCBI Taxonomy" id="1037528"/>
    <lineage>
        <taxon>Eukaryota</taxon>
        <taxon>Fungi</taxon>
        <taxon>Fungi incertae sedis</taxon>
        <taxon>Microsporidia</taxon>
        <taxon>Nosematidae</taxon>
        <taxon>Vairimorpha</taxon>
    </lineage>
</organism>
<dbReference type="EMBL" id="KE646965">
    <property type="protein sequence ID" value="EQB62166.1"/>
    <property type="molecule type" value="Genomic_DNA"/>
</dbReference>
<reference evidence="2 3" key="1">
    <citation type="journal article" date="2013" name="BMC Genomics">
        <title>Genome sequencing and comparative genomics of honey bee microsporidia, Nosema apis reveal novel insights into host-parasite interactions.</title>
        <authorList>
            <person name="Chen Yp."/>
            <person name="Pettis J.S."/>
            <person name="Zhao Y."/>
            <person name="Liu X."/>
            <person name="Tallon L.J."/>
            <person name="Sadzewicz L.D."/>
            <person name="Li R."/>
            <person name="Zheng H."/>
            <person name="Huang S."/>
            <person name="Zhang X."/>
            <person name="Hamilton M.C."/>
            <person name="Pernal S.F."/>
            <person name="Melathopoulos A.P."/>
            <person name="Yan X."/>
            <person name="Evans J.D."/>
        </authorList>
    </citation>
    <scope>NUCLEOTIDE SEQUENCE [LARGE SCALE GENOMIC DNA]</scope>
    <source>
        <strain evidence="2 3">BRL 01</strain>
    </source>
</reference>
<evidence type="ECO:0000259" key="1">
    <source>
        <dbReference type="PROSITE" id="PS51700"/>
    </source>
</evidence>
<evidence type="ECO:0000313" key="2">
    <source>
        <dbReference type="EMBL" id="EQB62166.1"/>
    </source>
</evidence>
<feature type="domain" description="Peptidase C50" evidence="1">
    <location>
        <begin position="515"/>
        <end position="604"/>
    </location>
</feature>
<dbReference type="PROSITE" id="PS51700">
    <property type="entry name" value="SEPARIN"/>
    <property type="match status" value="1"/>
</dbReference>
<name>T0MGB9_9MICR</name>
<dbReference type="AlphaFoldDB" id="T0MGB9"/>
<keyword evidence="3" id="KW-1185">Reference proteome</keyword>
<evidence type="ECO:0000313" key="3">
    <source>
        <dbReference type="Proteomes" id="UP000053780"/>
    </source>
</evidence>
<protein>
    <recommendedName>
        <fullName evidence="1">Peptidase C50 domain-containing protein</fullName>
    </recommendedName>
</protein>
<accession>T0MGB9</accession>
<dbReference type="GO" id="GO:0004197">
    <property type="term" value="F:cysteine-type endopeptidase activity"/>
    <property type="evidence" value="ECO:0007669"/>
    <property type="project" value="InterPro"/>
</dbReference>
<dbReference type="HOGENOM" id="CLU_418614_0_0_1"/>
<gene>
    <name evidence="2" type="ORF">NAPIS_ORF00246</name>
</gene>
<sequence>MILLNKITFRINNLLSKVTSDSINEAHKVIDKYFYLSSKFPPFTFEKCMLKMLSKVYHQEMYNKLEYLIYHNEHNNKEFSNIFVPFCIIKYKYKKEIDKNIDKYINLCDSKFKNKILKIITNSEKQEKFTYKFFYIDDCICNFRISTENGDFYEFYNKKIITQNSSEDKFIQLVNLFVEKKYIQCKKLIKDILVDVSDIQKLHIYNLLIYCYFNLGMYQESIYYIDRCLSMSEITYNYFIHYKFLIERFGNSYGLYSKLFFEHEFNKLLHTIKNDLNESLIFEKNLLKNDVKYILNVNDINDLNSYSDLNYFCLNNRLINNFRLENKINVLREIRNLEENTKNLIRNLKNEFLVISIHCIQNFLYLNVNFNHIINTNLDYNLIRYKYQAILRKNRESFYEKNKERWWLERIKLNNEMKELMNSVNYNLMIEKECIILILDEKTSEFPFEHTIMLHKYHTYRILSSEFLQTNSFVSKTYGNDFYTNNDIQNKNFLDTSTNHNKISYSIFNVDFKLEDKNFDTKNFHRDIKNNNLNILKYNFIIDNSLQNTYKRITNEFTYLKEDNFNCICYFGHGNGNKYLSNYKDKILFLFGCSSVKLICRDNFKKNSTILKHIKNNRIVLGCLYEVTDKDIDIFSIELLKSNGDLSKIVKKTQE</sequence>
<dbReference type="Proteomes" id="UP000053780">
    <property type="component" value="Unassembled WGS sequence"/>
</dbReference>